<evidence type="ECO:0000313" key="1">
    <source>
        <dbReference type="EMBL" id="KAJ8340692.1"/>
    </source>
</evidence>
<comment type="caution">
    <text evidence="1">The sequence shown here is derived from an EMBL/GenBank/DDBJ whole genome shotgun (WGS) entry which is preliminary data.</text>
</comment>
<dbReference type="PANTHER" id="PTHR24559">
    <property type="entry name" value="TRANSPOSON TY3-I GAG-POL POLYPROTEIN"/>
    <property type="match status" value="1"/>
</dbReference>
<dbReference type="OrthoDB" id="6145505at2759"/>
<dbReference type="AlphaFoldDB" id="A0A9Q1EKX4"/>
<dbReference type="Proteomes" id="UP001152622">
    <property type="component" value="Chromosome 16"/>
</dbReference>
<dbReference type="InterPro" id="IPR043502">
    <property type="entry name" value="DNA/RNA_pol_sf"/>
</dbReference>
<sequence length="89" mass="9937">MQDLGVIEPSISEWSSPIILVPKKYGSLRFCLDFRKLNSINKFDACPMLQVDEQLGRAKIFSTLDLCKGGKEGKNSPILEDVTTAPYVM</sequence>
<dbReference type="SUPFAM" id="SSF56672">
    <property type="entry name" value="DNA/RNA polymerases"/>
    <property type="match status" value="1"/>
</dbReference>
<dbReference type="EMBL" id="JAINUF010000016">
    <property type="protein sequence ID" value="KAJ8340692.1"/>
    <property type="molecule type" value="Genomic_DNA"/>
</dbReference>
<proteinExistence type="predicted"/>
<name>A0A9Q1EKX4_SYNKA</name>
<organism evidence="1 2">
    <name type="scientific">Synaphobranchus kaupii</name>
    <name type="common">Kaup's arrowtooth eel</name>
    <dbReference type="NCBI Taxonomy" id="118154"/>
    <lineage>
        <taxon>Eukaryota</taxon>
        <taxon>Metazoa</taxon>
        <taxon>Chordata</taxon>
        <taxon>Craniata</taxon>
        <taxon>Vertebrata</taxon>
        <taxon>Euteleostomi</taxon>
        <taxon>Actinopterygii</taxon>
        <taxon>Neopterygii</taxon>
        <taxon>Teleostei</taxon>
        <taxon>Anguilliformes</taxon>
        <taxon>Synaphobranchidae</taxon>
        <taxon>Synaphobranchus</taxon>
    </lineage>
</organism>
<evidence type="ECO:0000313" key="2">
    <source>
        <dbReference type="Proteomes" id="UP001152622"/>
    </source>
</evidence>
<dbReference type="Gene3D" id="3.10.10.10">
    <property type="entry name" value="HIV Type 1 Reverse Transcriptase, subunit A, domain 1"/>
    <property type="match status" value="1"/>
</dbReference>
<gene>
    <name evidence="1" type="ORF">SKAU_G00353250</name>
</gene>
<dbReference type="Gene3D" id="3.30.70.270">
    <property type="match status" value="1"/>
</dbReference>
<accession>A0A9Q1EKX4</accession>
<keyword evidence="2" id="KW-1185">Reference proteome</keyword>
<dbReference type="InterPro" id="IPR053134">
    <property type="entry name" value="RNA-dir_DNA_polymerase"/>
</dbReference>
<evidence type="ECO:0008006" key="3">
    <source>
        <dbReference type="Google" id="ProtNLM"/>
    </source>
</evidence>
<protein>
    <recommendedName>
        <fullName evidence="3">Reverse transcriptase</fullName>
    </recommendedName>
</protein>
<dbReference type="PANTHER" id="PTHR24559:SF454">
    <property type="entry name" value="RIBONUCLEASE H"/>
    <property type="match status" value="1"/>
</dbReference>
<dbReference type="InterPro" id="IPR043128">
    <property type="entry name" value="Rev_trsase/Diguanyl_cyclase"/>
</dbReference>
<reference evidence="1" key="1">
    <citation type="journal article" date="2023" name="Science">
        <title>Genome structures resolve the early diversification of teleost fishes.</title>
        <authorList>
            <person name="Parey E."/>
            <person name="Louis A."/>
            <person name="Montfort J."/>
            <person name="Bouchez O."/>
            <person name="Roques C."/>
            <person name="Iampietro C."/>
            <person name="Lluch J."/>
            <person name="Castinel A."/>
            <person name="Donnadieu C."/>
            <person name="Desvignes T."/>
            <person name="Floi Bucao C."/>
            <person name="Jouanno E."/>
            <person name="Wen M."/>
            <person name="Mejri S."/>
            <person name="Dirks R."/>
            <person name="Jansen H."/>
            <person name="Henkel C."/>
            <person name="Chen W.J."/>
            <person name="Zahm M."/>
            <person name="Cabau C."/>
            <person name="Klopp C."/>
            <person name="Thompson A.W."/>
            <person name="Robinson-Rechavi M."/>
            <person name="Braasch I."/>
            <person name="Lecointre G."/>
            <person name="Bobe J."/>
            <person name="Postlethwait J.H."/>
            <person name="Berthelot C."/>
            <person name="Roest Crollius H."/>
            <person name="Guiguen Y."/>
        </authorList>
    </citation>
    <scope>NUCLEOTIDE SEQUENCE</scope>
    <source>
        <strain evidence="1">WJC10195</strain>
    </source>
</reference>